<name>A0AAN7ZSM0_9PEZI</name>
<sequence length="230" mass="26424">MSSLSCLCFAKKRQSKPMMKARPAPPRSDGPQKESELLALPAEMRNEIMELAFTHNQTPVDLLTATPPSKSILLTCRTIYDEARGLHKEAYRRFWTESTFRIRMNVAKSEWVVGFTKEDLGHVVHWEISETVRSLDRHPKQGDFRASLKARFPPYMMLRFGPSEQLGSDALWVCIDGEDVAINVDSSDVFTFFQPNTRNDPNFRQESFLRTVSEEELCTVVGHRVQLRTE</sequence>
<evidence type="ECO:0008006" key="3">
    <source>
        <dbReference type="Google" id="ProtNLM"/>
    </source>
</evidence>
<dbReference type="AlphaFoldDB" id="A0AAN7ZSM0"/>
<evidence type="ECO:0000313" key="2">
    <source>
        <dbReference type="Proteomes" id="UP001310594"/>
    </source>
</evidence>
<evidence type="ECO:0000313" key="1">
    <source>
        <dbReference type="EMBL" id="KAK5695838.1"/>
    </source>
</evidence>
<protein>
    <recommendedName>
        <fullName evidence="3">F-box domain-containing protein</fullName>
    </recommendedName>
</protein>
<reference evidence="1" key="1">
    <citation type="submission" date="2023-08" db="EMBL/GenBank/DDBJ databases">
        <title>Black Yeasts Isolated from many extreme environments.</title>
        <authorList>
            <person name="Coleine C."/>
            <person name="Stajich J.E."/>
            <person name="Selbmann L."/>
        </authorList>
    </citation>
    <scope>NUCLEOTIDE SEQUENCE</scope>
    <source>
        <strain evidence="1">CCFEE 5810</strain>
    </source>
</reference>
<proteinExistence type="predicted"/>
<dbReference type="Proteomes" id="UP001310594">
    <property type="component" value="Unassembled WGS sequence"/>
</dbReference>
<gene>
    <name evidence="1" type="ORF">LTR97_008258</name>
</gene>
<dbReference type="EMBL" id="JAVRQU010000013">
    <property type="protein sequence ID" value="KAK5695838.1"/>
    <property type="molecule type" value="Genomic_DNA"/>
</dbReference>
<comment type="caution">
    <text evidence="1">The sequence shown here is derived from an EMBL/GenBank/DDBJ whole genome shotgun (WGS) entry which is preliminary data.</text>
</comment>
<organism evidence="1 2">
    <name type="scientific">Elasticomyces elasticus</name>
    <dbReference type="NCBI Taxonomy" id="574655"/>
    <lineage>
        <taxon>Eukaryota</taxon>
        <taxon>Fungi</taxon>
        <taxon>Dikarya</taxon>
        <taxon>Ascomycota</taxon>
        <taxon>Pezizomycotina</taxon>
        <taxon>Dothideomycetes</taxon>
        <taxon>Dothideomycetidae</taxon>
        <taxon>Mycosphaerellales</taxon>
        <taxon>Teratosphaeriaceae</taxon>
        <taxon>Elasticomyces</taxon>
    </lineage>
</organism>
<accession>A0AAN7ZSM0</accession>